<organism evidence="3 4">
    <name type="scientific">Actinoplanes italicus</name>
    <dbReference type="NCBI Taxonomy" id="113567"/>
    <lineage>
        <taxon>Bacteria</taxon>
        <taxon>Bacillati</taxon>
        <taxon>Actinomycetota</taxon>
        <taxon>Actinomycetes</taxon>
        <taxon>Micromonosporales</taxon>
        <taxon>Micromonosporaceae</taxon>
        <taxon>Actinoplanes</taxon>
    </lineage>
</organism>
<evidence type="ECO:0000313" key="3">
    <source>
        <dbReference type="EMBL" id="PRX20423.1"/>
    </source>
</evidence>
<feature type="domain" description="Pyrrolo-quinoline quinone repeat" evidence="2">
    <location>
        <begin position="69"/>
        <end position="215"/>
    </location>
</feature>
<dbReference type="AlphaFoldDB" id="A0A2T0KB51"/>
<sequence length="394" mass="41103">MLPAYVTCVHALARTSAAVLSSLLLAVPATAAPAPTLWDHVGYDAEDSWFNPGERTLTAARVGRLSTKWSVKLRTADTCSDFGLPVVSGGRIFVGDRAGISARSIATGAQQWAFSWDEFGDGTRPRLAVSDGLLIAGYHDCGSVSDPNSRLIALDVATGKKRWAVRTPIMGDLVVDKGVALLSETDGVYGETLTVAYRVRDGRELWRAPNRHTGGSSANGVVAAFTTDGEGIRTGQTAALDIISGAVRWTAKHHLAAGAASPAGDVFYGSDGSDRLAAVGAGDGKVRWTAPPAEDAENYRIAADGARVYRSSNRTVAALDARTGKQLWSRKLKASAGQPLVAGGLVYAEAVVLDAVKGTVVAEGSAFTGDLIVTGGVVYRVHEGTLSAQVPRVS</sequence>
<dbReference type="Gene3D" id="2.130.10.10">
    <property type="entry name" value="YVTN repeat-like/Quinoprotein amine dehydrogenase"/>
    <property type="match status" value="1"/>
</dbReference>
<dbReference type="SUPFAM" id="SSF50998">
    <property type="entry name" value="Quinoprotein alcohol dehydrogenase-like"/>
    <property type="match status" value="1"/>
</dbReference>
<protein>
    <submittedName>
        <fullName evidence="3">Outer membrane protein assembly factor BamB</fullName>
    </submittedName>
</protein>
<comment type="caution">
    <text evidence="3">The sequence shown here is derived from an EMBL/GenBank/DDBJ whole genome shotgun (WGS) entry which is preliminary data.</text>
</comment>
<reference evidence="3 4" key="1">
    <citation type="submission" date="2018-03" db="EMBL/GenBank/DDBJ databases">
        <title>Genomic Encyclopedia of Archaeal and Bacterial Type Strains, Phase II (KMG-II): from individual species to whole genera.</title>
        <authorList>
            <person name="Goeker M."/>
        </authorList>
    </citation>
    <scope>NUCLEOTIDE SEQUENCE [LARGE SCALE GENOMIC DNA]</scope>
    <source>
        <strain evidence="3 4">DSM 43146</strain>
    </source>
</reference>
<gene>
    <name evidence="3" type="ORF">CLV67_108221</name>
</gene>
<dbReference type="InterPro" id="IPR018391">
    <property type="entry name" value="PQQ_b-propeller_rpt"/>
</dbReference>
<evidence type="ECO:0000256" key="1">
    <source>
        <dbReference type="SAM" id="SignalP"/>
    </source>
</evidence>
<name>A0A2T0KB51_9ACTN</name>
<keyword evidence="1" id="KW-0732">Signal</keyword>
<feature type="domain" description="Pyrrolo-quinoline quinone repeat" evidence="2">
    <location>
        <begin position="237"/>
        <end position="356"/>
    </location>
</feature>
<feature type="signal peptide" evidence="1">
    <location>
        <begin position="1"/>
        <end position="31"/>
    </location>
</feature>
<dbReference type="Proteomes" id="UP000239415">
    <property type="component" value="Unassembled WGS sequence"/>
</dbReference>
<dbReference type="InterPro" id="IPR011047">
    <property type="entry name" value="Quinoprotein_ADH-like_sf"/>
</dbReference>
<evidence type="ECO:0000259" key="2">
    <source>
        <dbReference type="Pfam" id="PF13360"/>
    </source>
</evidence>
<dbReference type="PANTHER" id="PTHR34512:SF30">
    <property type="entry name" value="OUTER MEMBRANE PROTEIN ASSEMBLY FACTOR BAMB"/>
    <property type="match status" value="1"/>
</dbReference>
<dbReference type="Pfam" id="PF13360">
    <property type="entry name" value="PQQ_2"/>
    <property type="match status" value="2"/>
</dbReference>
<accession>A0A2T0KB51</accession>
<evidence type="ECO:0000313" key="4">
    <source>
        <dbReference type="Proteomes" id="UP000239415"/>
    </source>
</evidence>
<dbReference type="InterPro" id="IPR002372">
    <property type="entry name" value="PQQ_rpt_dom"/>
</dbReference>
<proteinExistence type="predicted"/>
<dbReference type="Gene3D" id="2.40.10.480">
    <property type="match status" value="1"/>
</dbReference>
<keyword evidence="4" id="KW-1185">Reference proteome</keyword>
<dbReference type="InterPro" id="IPR015943">
    <property type="entry name" value="WD40/YVTN_repeat-like_dom_sf"/>
</dbReference>
<dbReference type="EMBL" id="PVMZ01000008">
    <property type="protein sequence ID" value="PRX20423.1"/>
    <property type="molecule type" value="Genomic_DNA"/>
</dbReference>
<feature type="chain" id="PRO_5015587651" evidence="1">
    <location>
        <begin position="32"/>
        <end position="394"/>
    </location>
</feature>
<dbReference type="SMART" id="SM00564">
    <property type="entry name" value="PQQ"/>
    <property type="match status" value="4"/>
</dbReference>
<dbReference type="PANTHER" id="PTHR34512">
    <property type="entry name" value="CELL SURFACE PROTEIN"/>
    <property type="match status" value="1"/>
</dbReference>